<dbReference type="CDD" id="cd02440">
    <property type="entry name" value="AdoMet_MTases"/>
    <property type="match status" value="1"/>
</dbReference>
<protein>
    <submittedName>
        <fullName evidence="2">Class I SAM-dependent methyltransferase</fullName>
        <ecNumber evidence="2">2.1.1.222</ecNumber>
        <ecNumber evidence="2">2.1.1.64</ecNumber>
    </submittedName>
</protein>
<comment type="caution">
    <text evidence="2">The sequence shown here is derived from an EMBL/GenBank/DDBJ whole genome shotgun (WGS) entry which is preliminary data.</text>
</comment>
<dbReference type="InterPro" id="IPR041698">
    <property type="entry name" value="Methyltransf_25"/>
</dbReference>
<dbReference type="Proteomes" id="UP001596494">
    <property type="component" value="Unassembled WGS sequence"/>
</dbReference>
<dbReference type="GO" id="GO:0032259">
    <property type="term" value="P:methylation"/>
    <property type="evidence" value="ECO:0007669"/>
    <property type="project" value="UniProtKB-KW"/>
</dbReference>
<dbReference type="EC" id="2.1.1.64" evidence="2"/>
<dbReference type="GO" id="GO:0061542">
    <property type="term" value="F:3-demethylubiquinol 3-O-methyltransferase activity"/>
    <property type="evidence" value="ECO:0007669"/>
    <property type="project" value="UniProtKB-EC"/>
</dbReference>
<dbReference type="SUPFAM" id="SSF53335">
    <property type="entry name" value="S-adenosyl-L-methionine-dependent methyltransferases"/>
    <property type="match status" value="1"/>
</dbReference>
<keyword evidence="2" id="KW-0808">Transferase</keyword>
<dbReference type="Gene3D" id="3.40.50.150">
    <property type="entry name" value="Vaccinia Virus protein VP39"/>
    <property type="match status" value="1"/>
</dbReference>
<organism evidence="2 3">
    <name type="scientific">Halobacillus campisalis</name>
    <dbReference type="NCBI Taxonomy" id="435909"/>
    <lineage>
        <taxon>Bacteria</taxon>
        <taxon>Bacillati</taxon>
        <taxon>Bacillota</taxon>
        <taxon>Bacilli</taxon>
        <taxon>Bacillales</taxon>
        <taxon>Bacillaceae</taxon>
        <taxon>Halobacillus</taxon>
    </lineage>
</organism>
<keyword evidence="3" id="KW-1185">Reference proteome</keyword>
<dbReference type="EMBL" id="JBHTBY010000001">
    <property type="protein sequence ID" value="MFC7319546.1"/>
    <property type="molecule type" value="Genomic_DNA"/>
</dbReference>
<dbReference type="Gene3D" id="2.20.25.110">
    <property type="entry name" value="S-adenosyl-L-methionine-dependent methyltransferases"/>
    <property type="match status" value="1"/>
</dbReference>
<keyword evidence="2" id="KW-0489">Methyltransferase</keyword>
<gene>
    <name evidence="2" type="ORF">ACFQMN_01435</name>
</gene>
<reference evidence="3" key="1">
    <citation type="journal article" date="2019" name="Int. J. Syst. Evol. Microbiol.">
        <title>The Global Catalogue of Microorganisms (GCM) 10K type strain sequencing project: providing services to taxonomists for standard genome sequencing and annotation.</title>
        <authorList>
            <consortium name="The Broad Institute Genomics Platform"/>
            <consortium name="The Broad Institute Genome Sequencing Center for Infectious Disease"/>
            <person name="Wu L."/>
            <person name="Ma J."/>
        </authorList>
    </citation>
    <scope>NUCLEOTIDE SEQUENCE [LARGE SCALE GENOMIC DNA]</scope>
    <source>
        <strain evidence="3">CCUG 73951</strain>
    </source>
</reference>
<accession>A0ABW2K0N7</accession>
<proteinExistence type="predicted"/>
<evidence type="ECO:0000259" key="1">
    <source>
        <dbReference type="Pfam" id="PF13649"/>
    </source>
</evidence>
<sequence length="252" mass="29246">MLNYYNRLSTEIYAFDKPIGHSFGDVEYYSHRLSNIDGKILEPAVGTGRILIPLLEKGLDVEGFDISSEMLEVCQRNCEDRQLSTHLFKASMESFRLDEQYAAIIIPTGTFLLLEKREDSQNALKNFHQHLTPGGRLIVDIFIPKEFPVGQVFTRTWELPAGEVVTLEEKLIDVDFINQVTVSHNRYEKWRNGTLIQTELERFPLRWYGVEEFRLLLEALGFENIVISSNYEYRKEPGSDTETITFEAQRKK</sequence>
<feature type="domain" description="Methyltransferase" evidence="1">
    <location>
        <begin position="40"/>
        <end position="135"/>
    </location>
</feature>
<dbReference type="EC" id="2.1.1.222" evidence="2"/>
<dbReference type="RefSeq" id="WP_289215349.1">
    <property type="nucleotide sequence ID" value="NZ_JAPVRC010000003.1"/>
</dbReference>
<dbReference type="Pfam" id="PF13649">
    <property type="entry name" value="Methyltransf_25"/>
    <property type="match status" value="1"/>
</dbReference>
<name>A0ABW2K0N7_9BACI</name>
<dbReference type="InterPro" id="IPR029063">
    <property type="entry name" value="SAM-dependent_MTases_sf"/>
</dbReference>
<evidence type="ECO:0000313" key="3">
    <source>
        <dbReference type="Proteomes" id="UP001596494"/>
    </source>
</evidence>
<evidence type="ECO:0000313" key="2">
    <source>
        <dbReference type="EMBL" id="MFC7319546.1"/>
    </source>
</evidence>
<dbReference type="GO" id="GO:0102208">
    <property type="term" value="F:2-polyprenyl-6-hydroxyphenol methylase activity"/>
    <property type="evidence" value="ECO:0007669"/>
    <property type="project" value="UniProtKB-EC"/>
</dbReference>